<evidence type="ECO:0000313" key="3">
    <source>
        <dbReference type="Proteomes" id="UP000029713"/>
    </source>
</evidence>
<feature type="transmembrane region" description="Helical" evidence="1">
    <location>
        <begin position="20"/>
        <end position="42"/>
    </location>
</feature>
<dbReference type="STRING" id="1522368.IN07_07230"/>
<keyword evidence="1" id="KW-0472">Membrane</keyword>
<evidence type="ECO:0000256" key="1">
    <source>
        <dbReference type="SAM" id="Phobius"/>
    </source>
</evidence>
<reference evidence="2 3" key="1">
    <citation type="submission" date="2014-07" db="EMBL/GenBank/DDBJ databases">
        <title>Biosystematic studies on Modestobacter strains isolated from extreme hyper-arid desert soil and from historic building.</title>
        <authorList>
            <person name="Bukarasam K."/>
            <person name="Bull A."/>
            <person name="Girard G."/>
            <person name="van Wezel G."/>
            <person name="Goodfellow M."/>
        </authorList>
    </citation>
    <scope>NUCLEOTIDE SEQUENCE [LARGE SCALE GENOMIC DNA]</scope>
    <source>
        <strain evidence="2 3">KNN45-2b</strain>
    </source>
</reference>
<keyword evidence="3" id="KW-1185">Reference proteome</keyword>
<keyword evidence="1" id="KW-0812">Transmembrane</keyword>
<dbReference type="Proteomes" id="UP000029713">
    <property type="component" value="Unassembled WGS sequence"/>
</dbReference>
<sequence length="172" mass="18422">MPALDDPQTRTDLAALRAGALRWLAGGVVAVVLGWLMGAAVIRITADGGARPPFAGLMVVLLLVGGLVVAVIGLGAWLRARRWTAALAREPWQHGRLRIAGPALLQVEPVGYDELTDEPLRLQLMSTAVWRTRAVQRLDGAEVRYAEVSPREWLLTADGAGTVYGARRAGGR</sequence>
<evidence type="ECO:0000313" key="2">
    <source>
        <dbReference type="EMBL" id="KGH47400.1"/>
    </source>
</evidence>
<dbReference type="EMBL" id="JPMX01000023">
    <property type="protein sequence ID" value="KGH47400.1"/>
    <property type="molecule type" value="Genomic_DNA"/>
</dbReference>
<proteinExistence type="predicted"/>
<organism evidence="2 3">
    <name type="scientific">Modestobacter caceresii</name>
    <dbReference type="NCBI Taxonomy" id="1522368"/>
    <lineage>
        <taxon>Bacteria</taxon>
        <taxon>Bacillati</taxon>
        <taxon>Actinomycetota</taxon>
        <taxon>Actinomycetes</taxon>
        <taxon>Geodermatophilales</taxon>
        <taxon>Geodermatophilaceae</taxon>
        <taxon>Modestobacter</taxon>
    </lineage>
</organism>
<dbReference type="OrthoDB" id="5198436at2"/>
<dbReference type="AlphaFoldDB" id="A0A098YAH6"/>
<gene>
    <name evidence="2" type="ORF">IN07_07230</name>
</gene>
<keyword evidence="1" id="KW-1133">Transmembrane helix</keyword>
<dbReference type="RefSeq" id="WP_036334671.1">
    <property type="nucleotide sequence ID" value="NZ_JPMX01000023.1"/>
</dbReference>
<protein>
    <submittedName>
        <fullName evidence="2">Uncharacterized protein</fullName>
    </submittedName>
</protein>
<comment type="caution">
    <text evidence="2">The sequence shown here is derived from an EMBL/GenBank/DDBJ whole genome shotgun (WGS) entry which is preliminary data.</text>
</comment>
<name>A0A098YAH6_9ACTN</name>
<accession>A0A098YAH6</accession>
<feature type="transmembrane region" description="Helical" evidence="1">
    <location>
        <begin position="54"/>
        <end position="78"/>
    </location>
</feature>